<comment type="caution">
    <text evidence="8">The sequence shown here is derived from an EMBL/GenBank/DDBJ whole genome shotgun (WGS) entry which is preliminary data.</text>
</comment>
<feature type="region of interest" description="Disordered" evidence="6">
    <location>
        <begin position="400"/>
        <end position="440"/>
    </location>
</feature>
<dbReference type="PANTHER" id="PTHR14493">
    <property type="entry name" value="UNKEMPT FAMILY MEMBER"/>
    <property type="match status" value="1"/>
</dbReference>
<evidence type="ECO:0000256" key="4">
    <source>
        <dbReference type="ARBA" id="ARBA00022833"/>
    </source>
</evidence>
<protein>
    <recommendedName>
        <fullName evidence="7">C3H1-type domain-containing protein</fullName>
    </recommendedName>
</protein>
<feature type="compositionally biased region" description="Pro residues" evidence="6">
    <location>
        <begin position="430"/>
        <end position="440"/>
    </location>
</feature>
<dbReference type="Proteomes" id="UP001177023">
    <property type="component" value="Unassembled WGS sequence"/>
</dbReference>
<dbReference type="InterPro" id="IPR057296">
    <property type="entry name" value="UNK_Znf_5"/>
</dbReference>
<dbReference type="InterPro" id="IPR036855">
    <property type="entry name" value="Znf_CCCH_sf"/>
</dbReference>
<dbReference type="AlphaFoldDB" id="A0AA36CDY9"/>
<dbReference type="Pfam" id="PF23261">
    <property type="entry name" value="zf-CCCH_11"/>
    <property type="match status" value="1"/>
</dbReference>
<keyword evidence="2 5" id="KW-0479">Metal-binding</keyword>
<evidence type="ECO:0000313" key="9">
    <source>
        <dbReference type="Proteomes" id="UP001177023"/>
    </source>
</evidence>
<feature type="domain" description="C3H1-type" evidence="7">
    <location>
        <begin position="119"/>
        <end position="147"/>
    </location>
</feature>
<keyword evidence="4 5" id="KW-0862">Zinc</keyword>
<accession>A0AA36CDY9</accession>
<dbReference type="EMBL" id="CATQJA010001278">
    <property type="protein sequence ID" value="CAJ0566610.1"/>
    <property type="molecule type" value="Genomic_DNA"/>
</dbReference>
<name>A0AA36CDY9_9BILA</name>
<dbReference type="InterPro" id="IPR040594">
    <property type="entry name" value="UNK_Znf_1"/>
</dbReference>
<dbReference type="GO" id="GO:0008270">
    <property type="term" value="F:zinc ion binding"/>
    <property type="evidence" value="ECO:0007669"/>
    <property type="project" value="UniProtKB-KW"/>
</dbReference>
<feature type="zinc finger region" description="C3H1-type" evidence="5">
    <location>
        <begin position="119"/>
        <end position="147"/>
    </location>
</feature>
<evidence type="ECO:0000256" key="3">
    <source>
        <dbReference type="ARBA" id="ARBA00022771"/>
    </source>
</evidence>
<evidence type="ECO:0000313" key="8">
    <source>
        <dbReference type="EMBL" id="CAJ0566610.1"/>
    </source>
</evidence>
<gene>
    <name evidence="8" type="ORF">MSPICULIGERA_LOCUS5202</name>
</gene>
<keyword evidence="3 5" id="KW-0863">Zinc-finger</keyword>
<evidence type="ECO:0000256" key="6">
    <source>
        <dbReference type="SAM" id="MobiDB-lite"/>
    </source>
</evidence>
<comment type="similarity">
    <text evidence="1">Belongs to the unkempt family.</text>
</comment>
<reference evidence="8" key="1">
    <citation type="submission" date="2023-06" db="EMBL/GenBank/DDBJ databases">
        <authorList>
            <person name="Delattre M."/>
        </authorList>
    </citation>
    <scope>NUCLEOTIDE SEQUENCE</scope>
    <source>
        <strain evidence="8">AF72</strain>
    </source>
</reference>
<evidence type="ECO:0000256" key="1">
    <source>
        <dbReference type="ARBA" id="ARBA00008808"/>
    </source>
</evidence>
<organism evidence="8 9">
    <name type="scientific">Mesorhabditis spiculigera</name>
    <dbReference type="NCBI Taxonomy" id="96644"/>
    <lineage>
        <taxon>Eukaryota</taxon>
        <taxon>Metazoa</taxon>
        <taxon>Ecdysozoa</taxon>
        <taxon>Nematoda</taxon>
        <taxon>Chromadorea</taxon>
        <taxon>Rhabditida</taxon>
        <taxon>Rhabditina</taxon>
        <taxon>Rhabditomorpha</taxon>
        <taxon>Rhabditoidea</taxon>
        <taxon>Rhabditidae</taxon>
        <taxon>Mesorhabditinae</taxon>
        <taxon>Mesorhabditis</taxon>
    </lineage>
</organism>
<keyword evidence="9" id="KW-1185">Reference proteome</keyword>
<dbReference type="InterPro" id="IPR000571">
    <property type="entry name" value="Znf_CCCH"/>
</dbReference>
<sequence>MPLGNEDRNYLDGFRVEACPLFKQHQCQQHRPYTCFNWHFANQRRRKPTRRPDGSFNYSPDIYCDKYDENTGICADGDGSTPCPAAKTADEWLDPELCEQGDNCGYCHTRTEQQFHPEIYKSTKCNDMLEHGYCPRAVFCAFAHHDSEMHVQRTPYAYTSQNSPKEHGSPDYRLGSPAALNGSTNGLNLNGGYQNMVKSRAQAIPNGRPFSSSRDDLMSSSYPKAPGFERGPLSPNCQADQRIRTYSLNIGTLDMARRAAMLSGQWGATQGDTGGLANASNLCRSDSGFHAVSSTMEELSLDLAPIDEHRDTNKFSDIFSTSLPSPMNIGGPGRGDNPIQDYGMTNGQGRVEEKLAEAQIAAQTWKSNCDYYKMVAEKAAFERDQLLQQIERMQIQAGPVGQNVDFSSPPPPTSSYNLFGNPTDDVWKPLPVPDSPPQNQ</sequence>
<dbReference type="PROSITE" id="PS50103">
    <property type="entry name" value="ZF_C3H1"/>
    <property type="match status" value="1"/>
</dbReference>
<proteinExistence type="inferred from homology"/>
<dbReference type="Pfam" id="PF18384">
    <property type="entry name" value="zf_CCCH_5"/>
    <property type="match status" value="1"/>
</dbReference>
<evidence type="ECO:0000256" key="2">
    <source>
        <dbReference type="ARBA" id="ARBA00022723"/>
    </source>
</evidence>
<dbReference type="InterPro" id="IPR045234">
    <property type="entry name" value="Unkempt-like"/>
</dbReference>
<evidence type="ECO:0000259" key="7">
    <source>
        <dbReference type="PROSITE" id="PS50103"/>
    </source>
</evidence>
<dbReference type="PANTHER" id="PTHR14493:SF50">
    <property type="entry name" value="RING FINGER PROTEIN UNKEMPT"/>
    <property type="match status" value="1"/>
</dbReference>
<dbReference type="SUPFAM" id="SSF90229">
    <property type="entry name" value="CCCH zinc finger"/>
    <property type="match status" value="1"/>
</dbReference>
<feature type="non-terminal residue" evidence="8">
    <location>
        <position position="1"/>
    </location>
</feature>
<evidence type="ECO:0000256" key="5">
    <source>
        <dbReference type="PROSITE-ProRule" id="PRU00723"/>
    </source>
</evidence>